<evidence type="ECO:0000313" key="3">
    <source>
        <dbReference type="Proteomes" id="UP001157461"/>
    </source>
</evidence>
<dbReference type="Pfam" id="PF03861">
    <property type="entry name" value="ANTAR"/>
    <property type="match status" value="1"/>
</dbReference>
<proteinExistence type="predicted"/>
<dbReference type="Gene3D" id="1.10.10.10">
    <property type="entry name" value="Winged helix-like DNA-binding domain superfamily/Winged helix DNA-binding domain"/>
    <property type="match status" value="1"/>
</dbReference>
<dbReference type="InterPro" id="IPR049021">
    <property type="entry name" value="AmiR_N"/>
</dbReference>
<evidence type="ECO:0000313" key="2">
    <source>
        <dbReference type="EMBL" id="MDH4762030.1"/>
    </source>
</evidence>
<organism evidence="2 3">
    <name type="scientific">Pseudomonas flavocrustae</name>
    <dbReference type="NCBI Taxonomy" id="2991719"/>
    <lineage>
        <taxon>Bacteria</taxon>
        <taxon>Pseudomonadati</taxon>
        <taxon>Pseudomonadota</taxon>
        <taxon>Gammaproteobacteria</taxon>
        <taxon>Pseudomonadales</taxon>
        <taxon>Pseudomonadaceae</taxon>
        <taxon>Pseudomonas</taxon>
    </lineage>
</organism>
<dbReference type="SUPFAM" id="SSF52172">
    <property type="entry name" value="CheY-like"/>
    <property type="match status" value="1"/>
</dbReference>
<dbReference type="Proteomes" id="UP001157461">
    <property type="component" value="Unassembled WGS sequence"/>
</dbReference>
<gene>
    <name evidence="2" type="ORF">OMP44_03775</name>
</gene>
<dbReference type="Pfam" id="PF21332">
    <property type="entry name" value="AmiR_N"/>
    <property type="match status" value="1"/>
</dbReference>
<reference evidence="2 3" key="1">
    <citation type="submission" date="2022-10" db="EMBL/GenBank/DDBJ databases">
        <title>A novel Pseudomonas species, isolated from Passiflora incarnata leaves.</title>
        <authorList>
            <person name="Cueva-Yesquen L.G."/>
            <person name="Fantinatti-Garboggini F."/>
        </authorList>
    </citation>
    <scope>NUCLEOTIDE SEQUENCE [LARGE SCALE GENOMIC DNA]</scope>
    <source>
        <strain evidence="2 3">CBMAI 2609</strain>
    </source>
</reference>
<dbReference type="PIRSF" id="PIRSF036382">
    <property type="entry name" value="RR_antiterm"/>
    <property type="match status" value="1"/>
</dbReference>
<dbReference type="SMART" id="SM01012">
    <property type="entry name" value="ANTAR"/>
    <property type="match status" value="1"/>
</dbReference>
<sequence length="200" mass="22065">MTAASLLSELKDLRVLVLHPQDAEARLVVGQLQRIGCKVQQVWPVPTALPGETDVVLLSIELDQRAAIDVLVAGLDEQAPPVIAIVGYESPSMLELVLSAQPAAVIERPLKPFGLLTQLIMARATWRRRMELLKQLRKLEVRQSAVGRVAMAKMLLIARHGISEDEAHKRIQRQAMAQRSSVEVVARAIIEHEPVPRGPP</sequence>
<dbReference type="InterPro" id="IPR005561">
    <property type="entry name" value="ANTAR"/>
</dbReference>
<evidence type="ECO:0000259" key="1">
    <source>
        <dbReference type="PROSITE" id="PS50921"/>
    </source>
</evidence>
<dbReference type="InterPro" id="IPR036388">
    <property type="entry name" value="WH-like_DNA-bd_sf"/>
</dbReference>
<dbReference type="RefSeq" id="WP_280306529.1">
    <property type="nucleotide sequence ID" value="NZ_JAPDIQ010000001.1"/>
</dbReference>
<comment type="caution">
    <text evidence="2">The sequence shown here is derived from an EMBL/GenBank/DDBJ whole genome shotgun (WGS) entry which is preliminary data.</text>
</comment>
<dbReference type="InterPro" id="IPR011006">
    <property type="entry name" value="CheY-like_superfamily"/>
</dbReference>
<dbReference type="PROSITE" id="PS50921">
    <property type="entry name" value="ANTAR"/>
    <property type="match status" value="1"/>
</dbReference>
<dbReference type="EMBL" id="JAPDIQ010000001">
    <property type="protein sequence ID" value="MDH4762030.1"/>
    <property type="molecule type" value="Genomic_DNA"/>
</dbReference>
<dbReference type="Gene3D" id="3.40.50.2300">
    <property type="match status" value="1"/>
</dbReference>
<feature type="domain" description="ANTAR" evidence="1">
    <location>
        <begin position="129"/>
        <end position="190"/>
    </location>
</feature>
<dbReference type="InterPro" id="IPR008327">
    <property type="entry name" value="Sig_transdc_resp-reg_antiterm"/>
</dbReference>
<protein>
    <submittedName>
        <fullName evidence="2">ANTAR domain-containing protein</fullName>
    </submittedName>
</protein>
<name>A0ABT6IDV7_9PSED</name>
<accession>A0ABT6IDV7</accession>
<keyword evidence="3" id="KW-1185">Reference proteome</keyword>